<evidence type="ECO:0000313" key="3">
    <source>
        <dbReference type="Proteomes" id="UP000554286"/>
    </source>
</evidence>
<evidence type="ECO:0000256" key="1">
    <source>
        <dbReference type="SAM" id="MobiDB-lite"/>
    </source>
</evidence>
<dbReference type="EMBL" id="JACIGK010000030">
    <property type="protein sequence ID" value="MBB4267595.1"/>
    <property type="molecule type" value="Genomic_DNA"/>
</dbReference>
<dbReference type="RefSeq" id="WP_184047235.1">
    <property type="nucleotide sequence ID" value="NZ_JACIGK010000030.1"/>
</dbReference>
<feature type="region of interest" description="Disordered" evidence="1">
    <location>
        <begin position="38"/>
        <end position="75"/>
    </location>
</feature>
<organism evidence="2 3">
    <name type="scientific">Roseospira visakhapatnamensis</name>
    <dbReference type="NCBI Taxonomy" id="390880"/>
    <lineage>
        <taxon>Bacteria</taxon>
        <taxon>Pseudomonadati</taxon>
        <taxon>Pseudomonadota</taxon>
        <taxon>Alphaproteobacteria</taxon>
        <taxon>Rhodospirillales</taxon>
        <taxon>Rhodospirillaceae</taxon>
        <taxon>Roseospira</taxon>
    </lineage>
</organism>
<comment type="caution">
    <text evidence="2">The sequence shown here is derived from an EMBL/GenBank/DDBJ whole genome shotgun (WGS) entry which is preliminary data.</text>
</comment>
<dbReference type="AlphaFoldDB" id="A0A7W6RFH1"/>
<proteinExistence type="predicted"/>
<accession>A0A7W6RFH1</accession>
<evidence type="ECO:0000313" key="2">
    <source>
        <dbReference type="EMBL" id="MBB4267595.1"/>
    </source>
</evidence>
<keyword evidence="3" id="KW-1185">Reference proteome</keyword>
<protein>
    <submittedName>
        <fullName evidence="2">Uncharacterized protein</fullName>
    </submittedName>
</protein>
<gene>
    <name evidence="2" type="ORF">GGD89_003242</name>
</gene>
<reference evidence="2 3" key="1">
    <citation type="submission" date="2020-08" db="EMBL/GenBank/DDBJ databases">
        <title>Genome sequencing of Purple Non-Sulfur Bacteria from various extreme environments.</title>
        <authorList>
            <person name="Mayer M."/>
        </authorList>
    </citation>
    <scope>NUCLEOTIDE SEQUENCE [LARGE SCALE GENOMIC DNA]</scope>
    <source>
        <strain evidence="2 3">JA131</strain>
    </source>
</reference>
<sequence>MITTIAGPEVSAGAGEVVTVTPTLGAALVETGAAVPLAPDPKPLPGPECAIAPPAETATAPPQRRRGRAAPTSGG</sequence>
<dbReference type="Proteomes" id="UP000554286">
    <property type="component" value="Unassembled WGS sequence"/>
</dbReference>
<feature type="compositionally biased region" description="Low complexity" evidence="1">
    <location>
        <begin position="47"/>
        <end position="62"/>
    </location>
</feature>
<name>A0A7W6RFH1_9PROT</name>